<evidence type="ECO:0000256" key="3">
    <source>
        <dbReference type="ARBA" id="ARBA00022741"/>
    </source>
</evidence>
<dbReference type="EMBL" id="CP138590">
    <property type="protein sequence ID" value="WPH03839.1"/>
    <property type="molecule type" value="Genomic_DNA"/>
</dbReference>
<dbReference type="InterPro" id="IPR012310">
    <property type="entry name" value="DNA_ligase_ATP-dep_cent"/>
</dbReference>
<evidence type="ECO:0000256" key="5">
    <source>
        <dbReference type="ARBA" id="ARBA00023242"/>
    </source>
</evidence>
<dbReference type="PANTHER" id="PTHR45997:SF2">
    <property type="entry name" value="ATP DEPENDENT DNA LIGASE DOMAIN PROTEIN (AFU_ORTHOLOGUE AFUA_5G02430)"/>
    <property type="match status" value="1"/>
</dbReference>
<dbReference type="InterPro" id="IPR036599">
    <property type="entry name" value="DNA_ligase_N_sf"/>
</dbReference>
<name>A0AAQ3RA51_9PEZI</name>
<dbReference type="InterPro" id="IPR012340">
    <property type="entry name" value="NA-bd_OB-fold"/>
</dbReference>
<dbReference type="SUPFAM" id="SSF56091">
    <property type="entry name" value="DNA ligase/mRNA capping enzyme, catalytic domain"/>
    <property type="match status" value="1"/>
</dbReference>
<dbReference type="Gene3D" id="1.10.3260.10">
    <property type="entry name" value="DNA ligase, ATP-dependent, N-terminal domain"/>
    <property type="match status" value="1"/>
</dbReference>
<feature type="domain" description="ATP-dependent DNA ligase family profile" evidence="7">
    <location>
        <begin position="395"/>
        <end position="537"/>
    </location>
</feature>
<reference evidence="8 9" key="1">
    <citation type="submission" date="2023-11" db="EMBL/GenBank/DDBJ databases">
        <title>An acidophilic fungus is an integral part of prey digestion in a carnivorous sundew plant.</title>
        <authorList>
            <person name="Tsai I.J."/>
        </authorList>
    </citation>
    <scope>NUCLEOTIDE SEQUENCE [LARGE SCALE GENOMIC DNA]</scope>
    <source>
        <strain evidence="8">169a</strain>
    </source>
</reference>
<evidence type="ECO:0000313" key="8">
    <source>
        <dbReference type="EMBL" id="WPH03839.1"/>
    </source>
</evidence>
<evidence type="ECO:0000256" key="6">
    <source>
        <dbReference type="SAM" id="MobiDB-lite"/>
    </source>
</evidence>
<feature type="compositionally biased region" description="Low complexity" evidence="6">
    <location>
        <begin position="693"/>
        <end position="703"/>
    </location>
</feature>
<dbReference type="SUPFAM" id="SSF50249">
    <property type="entry name" value="Nucleic acid-binding proteins"/>
    <property type="match status" value="1"/>
</dbReference>
<evidence type="ECO:0000256" key="4">
    <source>
        <dbReference type="ARBA" id="ARBA00022840"/>
    </source>
</evidence>
<dbReference type="InterPro" id="IPR029710">
    <property type="entry name" value="LIG4"/>
</dbReference>
<dbReference type="Gene3D" id="2.40.50.140">
    <property type="entry name" value="Nucleic acid-binding proteins"/>
    <property type="match status" value="1"/>
</dbReference>
<organism evidence="8 9">
    <name type="scientific">Acrodontium crateriforme</name>
    <dbReference type="NCBI Taxonomy" id="150365"/>
    <lineage>
        <taxon>Eukaryota</taxon>
        <taxon>Fungi</taxon>
        <taxon>Dikarya</taxon>
        <taxon>Ascomycota</taxon>
        <taxon>Pezizomycotina</taxon>
        <taxon>Dothideomycetes</taxon>
        <taxon>Dothideomycetidae</taxon>
        <taxon>Mycosphaerellales</taxon>
        <taxon>Teratosphaeriaceae</taxon>
        <taxon>Acrodontium</taxon>
    </lineage>
</organism>
<dbReference type="InterPro" id="IPR012308">
    <property type="entry name" value="DNA_ligase_ATP-dep_N"/>
</dbReference>
<dbReference type="GO" id="GO:0006297">
    <property type="term" value="P:nucleotide-excision repair, DNA gap filling"/>
    <property type="evidence" value="ECO:0007669"/>
    <property type="project" value="TreeGrafter"/>
</dbReference>
<dbReference type="Gene3D" id="3.30.470.30">
    <property type="entry name" value="DNA ligase/mRNA capping enzyme"/>
    <property type="match status" value="1"/>
</dbReference>
<evidence type="ECO:0000313" key="9">
    <source>
        <dbReference type="Proteomes" id="UP001303373"/>
    </source>
</evidence>
<gene>
    <name evidence="8" type="ORF">R9X50_00672200</name>
</gene>
<dbReference type="Pfam" id="PF04675">
    <property type="entry name" value="DNA_ligase_A_N"/>
    <property type="match status" value="1"/>
</dbReference>
<dbReference type="GO" id="GO:0003910">
    <property type="term" value="F:DNA ligase (ATP) activity"/>
    <property type="evidence" value="ECO:0007669"/>
    <property type="project" value="InterPro"/>
</dbReference>
<accession>A0AAQ3RA51</accession>
<dbReference type="GO" id="GO:0006310">
    <property type="term" value="P:DNA recombination"/>
    <property type="evidence" value="ECO:0007669"/>
    <property type="project" value="InterPro"/>
</dbReference>
<keyword evidence="3" id="KW-0547">Nucleotide-binding</keyword>
<dbReference type="GO" id="GO:0005524">
    <property type="term" value="F:ATP binding"/>
    <property type="evidence" value="ECO:0007669"/>
    <property type="project" value="UniProtKB-KW"/>
</dbReference>
<feature type="region of interest" description="Disordered" evidence="6">
    <location>
        <begin position="685"/>
        <end position="705"/>
    </location>
</feature>
<evidence type="ECO:0000256" key="1">
    <source>
        <dbReference type="ARBA" id="ARBA00007572"/>
    </source>
</evidence>
<dbReference type="GO" id="GO:0032807">
    <property type="term" value="C:DNA ligase IV complex"/>
    <property type="evidence" value="ECO:0007669"/>
    <property type="project" value="TreeGrafter"/>
</dbReference>
<keyword evidence="2" id="KW-0436">Ligase</keyword>
<proteinExistence type="inferred from homology"/>
<sequence length="968" mass="109438">MPLPFAEVCNVLSRLEAIETRDPALLPKDKIPQLKAIIDGWFRSHRRAINELDIAGSIALLSSFLPERRTDRVYDQQAPGLCRILSRVLGLSSSRAKDLQAYQQSGRGDLAECLERVLHDGGPPARPPLQIQDIDEVLNFFAAGCRFSSASVRNTHSSSEARDTILSNCFKRASPQEGKWLARLILKDLSPVTIDESLILRSFHFLLPDLLRFQDNFEAAFKLLKGPLNEYPENPDPRSEALHRRGAAEKLEPAVGVKVGRPTHYKARSIKHCMSMVASRIVVERKYDGELAEIHVDLSQPKEPGGWIKIFSKSCKDSTIDRKGLYDTLVESLQLGRPECKIKSRAIFLGEMVVFSDEADTVLPFHKIRKHIPRSGVLIGTGQDSQTHPHEHLAIVFFDLLLLDEQVIMNFSIEQRRMWLREIYKKQHGRAMGAEWKVIDFANDTTAEKKLVHQFAMAIAQRCEGLMLKPCDAPYVSLGPEGNAYHRSFIKLKKDYMHGMGDDADFAIIGASYMAQRALKSGVKGLKWTDFHLGCVTNQIEVLRYNARPIFKFVGTIQSDMCIRRPILERLNLLGMYCEKPYIAGVQPFAFDVRSSNFLKMDVVFETPLVVEVLGSGFEKASSCNFYMLRHPRMTKLHEDRSWKDCVSFQELQQQAEVTNAKPEESETQETLRWIEKLEYKSKRKIERERTTTPRSLTTPPSTNGTSSFLVGITFLGTSPRIKRALEKGCADETNPSSKRPKSVSMPIAVNAPRTCSHSTETCLIDITNTADSSDDRITQTMTWKEKDGSRLLGGILSCVGRLNTSSADQTGHRSRCLQGTCLLAQSVVFLSPCIATSPYITEDLIPCHSTHTTAKLQHWDRDSFAHPRKTSIVSESQSDVLFRKIVLVESNRLQAVRNTIEQITQLNQGRLRERIEFYDWRVLEHCTTHKMGPEKAKRYFIGATMFDEAQDQAIFVCQTKQFGGLID</sequence>
<dbReference type="Proteomes" id="UP001303373">
    <property type="component" value="Chromosome 11"/>
</dbReference>
<dbReference type="AlphaFoldDB" id="A0AAQ3RA51"/>
<protein>
    <recommendedName>
        <fullName evidence="7">ATP-dependent DNA ligase family profile domain-containing protein</fullName>
    </recommendedName>
</protein>
<evidence type="ECO:0000256" key="2">
    <source>
        <dbReference type="ARBA" id="ARBA00022598"/>
    </source>
</evidence>
<keyword evidence="9" id="KW-1185">Reference proteome</keyword>
<comment type="similarity">
    <text evidence="1">Belongs to the ATP-dependent DNA ligase family.</text>
</comment>
<keyword evidence="5" id="KW-0539">Nucleus</keyword>
<dbReference type="PANTHER" id="PTHR45997">
    <property type="entry name" value="DNA LIGASE 4"/>
    <property type="match status" value="1"/>
</dbReference>
<dbReference type="GO" id="GO:0003677">
    <property type="term" value="F:DNA binding"/>
    <property type="evidence" value="ECO:0007669"/>
    <property type="project" value="InterPro"/>
</dbReference>
<dbReference type="Pfam" id="PF01068">
    <property type="entry name" value="DNA_ligase_A_M"/>
    <property type="match status" value="1"/>
</dbReference>
<dbReference type="GO" id="GO:0006303">
    <property type="term" value="P:double-strand break repair via nonhomologous end joining"/>
    <property type="evidence" value="ECO:0007669"/>
    <property type="project" value="TreeGrafter"/>
</dbReference>
<evidence type="ECO:0000259" key="7">
    <source>
        <dbReference type="PROSITE" id="PS50160"/>
    </source>
</evidence>
<keyword evidence="4" id="KW-0067">ATP-binding</keyword>
<dbReference type="PROSITE" id="PS50160">
    <property type="entry name" value="DNA_LIGASE_A3"/>
    <property type="match status" value="1"/>
</dbReference>